<dbReference type="EMBL" id="JACHLK010000010">
    <property type="protein sequence ID" value="MBB6561990.1"/>
    <property type="molecule type" value="Genomic_DNA"/>
</dbReference>
<keyword evidence="3" id="KW-1185">Reference proteome</keyword>
<dbReference type="AlphaFoldDB" id="A0A7X0UBW8"/>
<sequence>MEASGCGNNGNGAHQIGPGLPKDHHRHAYTAISSVRALVKEGYTATTSRSSPNATPADYCAWPRSSPTSAKTFAQHFVDKFDDSFRIEQVQKIAQFVFFIGFADTVQRNSRTSSLNTSQA</sequence>
<protein>
    <submittedName>
        <fullName evidence="2">Uncharacterized protein</fullName>
    </submittedName>
</protein>
<organism evidence="2 3">
    <name type="scientific">Acidovorax soli</name>
    <dbReference type="NCBI Taxonomy" id="592050"/>
    <lineage>
        <taxon>Bacteria</taxon>
        <taxon>Pseudomonadati</taxon>
        <taxon>Pseudomonadota</taxon>
        <taxon>Betaproteobacteria</taxon>
        <taxon>Burkholderiales</taxon>
        <taxon>Comamonadaceae</taxon>
        <taxon>Acidovorax</taxon>
    </lineage>
</organism>
<dbReference type="Proteomes" id="UP000575083">
    <property type="component" value="Unassembled WGS sequence"/>
</dbReference>
<proteinExistence type="predicted"/>
<dbReference type="RefSeq" id="WP_184861572.1">
    <property type="nucleotide sequence ID" value="NZ_JACHLK010000010.1"/>
</dbReference>
<gene>
    <name evidence="2" type="ORF">HNP48_004692</name>
</gene>
<evidence type="ECO:0000256" key="1">
    <source>
        <dbReference type="SAM" id="MobiDB-lite"/>
    </source>
</evidence>
<reference evidence="2 3" key="1">
    <citation type="submission" date="2020-08" db="EMBL/GenBank/DDBJ databases">
        <title>Functional genomics of gut bacteria from endangered species of beetles.</title>
        <authorList>
            <person name="Carlos-Shanley C."/>
        </authorList>
    </citation>
    <scope>NUCLEOTIDE SEQUENCE [LARGE SCALE GENOMIC DNA]</scope>
    <source>
        <strain evidence="2 3">S00198</strain>
    </source>
</reference>
<name>A0A7X0UBW8_9BURK</name>
<accession>A0A7X0UBW8</accession>
<evidence type="ECO:0000313" key="2">
    <source>
        <dbReference type="EMBL" id="MBB6561990.1"/>
    </source>
</evidence>
<feature type="region of interest" description="Disordered" evidence="1">
    <location>
        <begin position="1"/>
        <end position="25"/>
    </location>
</feature>
<evidence type="ECO:0000313" key="3">
    <source>
        <dbReference type="Proteomes" id="UP000575083"/>
    </source>
</evidence>
<comment type="caution">
    <text evidence="2">The sequence shown here is derived from an EMBL/GenBank/DDBJ whole genome shotgun (WGS) entry which is preliminary data.</text>
</comment>